<comment type="caution">
    <text evidence="3">The sequence shown here is derived from an EMBL/GenBank/DDBJ whole genome shotgun (WGS) entry which is preliminary data.</text>
</comment>
<organism evidence="3 4">
    <name type="scientific">Nocardiopsis ansamitocini</name>
    <dbReference type="NCBI Taxonomy" id="1670832"/>
    <lineage>
        <taxon>Bacteria</taxon>
        <taxon>Bacillati</taxon>
        <taxon>Actinomycetota</taxon>
        <taxon>Actinomycetes</taxon>
        <taxon>Streptosporangiales</taxon>
        <taxon>Nocardiopsidaceae</taxon>
        <taxon>Nocardiopsis</taxon>
    </lineage>
</organism>
<dbReference type="Pfam" id="PF12706">
    <property type="entry name" value="Lactamase_B_2"/>
    <property type="match status" value="1"/>
</dbReference>
<keyword evidence="1" id="KW-0255">Endonuclease</keyword>
<evidence type="ECO:0000313" key="4">
    <source>
        <dbReference type="Proteomes" id="UP001165092"/>
    </source>
</evidence>
<accession>A0A9W6PAQ8</accession>
<dbReference type="AlphaFoldDB" id="A0A9W6PAQ8"/>
<dbReference type="EMBL" id="BSQG01000012">
    <property type="protein sequence ID" value="GLU50231.1"/>
    <property type="molecule type" value="Genomic_DNA"/>
</dbReference>
<proteinExistence type="predicted"/>
<sequence>MLQLEILGSNATAPTKEGAASSYLVRSRTGVVLVDAGPGSLLAYCARHDLAELRAIVVTHLHADHSLDLMAWAYRWTFPEVLPRIPLFFPEGERGRLEAFDAVFAIPTLPTMNSPITQSWDLHELPRDGTTVHEIDGLRLRSFAAHHSVPSAALRFTSPSGRVLAFSSDTGYCAPVVEAARDADVFVCEATYLEADEQALRGHGHLTARLAGGLAAEAGSEHLVMSHFSSPTMWDEGVRHAREAFDGRISVAVPGSVFD</sequence>
<dbReference type="Gene3D" id="3.60.15.10">
    <property type="entry name" value="Ribonuclease Z/Hydroxyacylglutathione hydrolase-like"/>
    <property type="match status" value="1"/>
</dbReference>
<dbReference type="RefSeq" id="WP_285761767.1">
    <property type="nucleotide sequence ID" value="NZ_BSQG01000012.1"/>
</dbReference>
<dbReference type="SMART" id="SM00849">
    <property type="entry name" value="Lactamase_B"/>
    <property type="match status" value="1"/>
</dbReference>
<dbReference type="Proteomes" id="UP001165092">
    <property type="component" value="Unassembled WGS sequence"/>
</dbReference>
<keyword evidence="1" id="KW-0540">Nuclease</keyword>
<dbReference type="PANTHER" id="PTHR46018:SF2">
    <property type="entry name" value="ZINC PHOSPHODIESTERASE ELAC PROTEIN 1"/>
    <property type="match status" value="1"/>
</dbReference>
<keyword evidence="4" id="KW-1185">Reference proteome</keyword>
<gene>
    <name evidence="3" type="ORF">Nans01_45820</name>
</gene>
<feature type="domain" description="Metallo-beta-lactamase" evidence="2">
    <location>
        <begin position="19"/>
        <end position="214"/>
    </location>
</feature>
<dbReference type="InterPro" id="IPR036866">
    <property type="entry name" value="RibonucZ/Hydroxyglut_hydro"/>
</dbReference>
<keyword evidence="1" id="KW-0378">Hydrolase</keyword>
<evidence type="ECO:0000313" key="3">
    <source>
        <dbReference type="EMBL" id="GLU50231.1"/>
    </source>
</evidence>
<dbReference type="InterPro" id="IPR001279">
    <property type="entry name" value="Metallo-B-lactamas"/>
</dbReference>
<name>A0A9W6PAQ8_9ACTN</name>
<dbReference type="GO" id="GO:0042781">
    <property type="term" value="F:3'-tRNA processing endoribonuclease activity"/>
    <property type="evidence" value="ECO:0007669"/>
    <property type="project" value="TreeGrafter"/>
</dbReference>
<protein>
    <submittedName>
        <fullName evidence="3">MBL fold metallo-hydrolase</fullName>
    </submittedName>
</protein>
<reference evidence="3" key="1">
    <citation type="submission" date="2023-02" db="EMBL/GenBank/DDBJ databases">
        <title>Nocardiopsis ansamitocini NBRC 112285.</title>
        <authorList>
            <person name="Ichikawa N."/>
            <person name="Sato H."/>
            <person name="Tonouchi N."/>
        </authorList>
    </citation>
    <scope>NUCLEOTIDE SEQUENCE</scope>
    <source>
        <strain evidence="3">NBRC 112285</strain>
    </source>
</reference>
<dbReference type="PANTHER" id="PTHR46018">
    <property type="entry name" value="ZINC PHOSPHODIESTERASE ELAC PROTEIN 1"/>
    <property type="match status" value="1"/>
</dbReference>
<evidence type="ECO:0000259" key="2">
    <source>
        <dbReference type="SMART" id="SM00849"/>
    </source>
</evidence>
<evidence type="ECO:0000256" key="1">
    <source>
        <dbReference type="ARBA" id="ARBA00022759"/>
    </source>
</evidence>
<dbReference type="SUPFAM" id="SSF56281">
    <property type="entry name" value="Metallo-hydrolase/oxidoreductase"/>
    <property type="match status" value="1"/>
</dbReference>